<name>A0A0C2UA71_PARME</name>
<feature type="compositionally biased region" description="Basic and acidic residues" evidence="1">
    <location>
        <begin position="7"/>
        <end position="17"/>
    </location>
</feature>
<protein>
    <submittedName>
        <fullName evidence="2">Uncharacterized protein</fullName>
    </submittedName>
</protein>
<dbReference type="AlphaFoldDB" id="A0A0C2UA71"/>
<dbReference type="EMBL" id="JXSL01000028">
    <property type="protein sequence ID" value="KIL98382.1"/>
    <property type="molecule type" value="Genomic_DNA"/>
</dbReference>
<accession>A0A0C2UA71</accession>
<evidence type="ECO:0000313" key="2">
    <source>
        <dbReference type="EMBL" id="KIL98382.1"/>
    </source>
</evidence>
<organism evidence="2 3">
    <name type="scientific">Paramagnetospirillum magnetotacticum MS-1</name>
    <dbReference type="NCBI Taxonomy" id="272627"/>
    <lineage>
        <taxon>Bacteria</taxon>
        <taxon>Pseudomonadati</taxon>
        <taxon>Pseudomonadota</taxon>
        <taxon>Alphaproteobacteria</taxon>
        <taxon>Rhodospirillales</taxon>
        <taxon>Magnetospirillaceae</taxon>
        <taxon>Paramagnetospirillum</taxon>
    </lineage>
</organism>
<reference evidence="2 3" key="1">
    <citation type="submission" date="2015-01" db="EMBL/GenBank/DDBJ databases">
        <title>Genome Sequence of Magnetospirillum magnetotacticum Strain MS-1.</title>
        <authorList>
            <person name="Marinov G.K."/>
            <person name="Smalley M.D."/>
            <person name="DeSalvo G."/>
        </authorList>
    </citation>
    <scope>NUCLEOTIDE SEQUENCE [LARGE SCALE GENOMIC DNA]</scope>
    <source>
        <strain evidence="2 3">MS-1</strain>
    </source>
</reference>
<proteinExistence type="predicted"/>
<evidence type="ECO:0000313" key="3">
    <source>
        <dbReference type="Proteomes" id="UP000031971"/>
    </source>
</evidence>
<comment type="caution">
    <text evidence="2">The sequence shown here is derived from an EMBL/GenBank/DDBJ whole genome shotgun (WGS) entry which is preliminary data.</text>
</comment>
<evidence type="ECO:0000256" key="1">
    <source>
        <dbReference type="SAM" id="MobiDB-lite"/>
    </source>
</evidence>
<dbReference type="Proteomes" id="UP000031971">
    <property type="component" value="Unassembled WGS sequence"/>
</dbReference>
<keyword evidence="3" id="KW-1185">Reference proteome</keyword>
<feature type="region of interest" description="Disordered" evidence="1">
    <location>
        <begin position="1"/>
        <end position="21"/>
    </location>
</feature>
<gene>
    <name evidence="2" type="ORF">CCC_03665</name>
</gene>
<sequence>MGENDDVPERKDGENIARRKINHAASFTPAGRPTGPARLCTVTLTGSSWDGFRPSSSHVR</sequence>